<keyword evidence="2" id="KW-1185">Reference proteome</keyword>
<dbReference type="STRING" id="708187.A0A1Q8S6Y6"/>
<evidence type="ECO:0000313" key="2">
    <source>
        <dbReference type="Proteomes" id="UP000186583"/>
    </source>
</evidence>
<dbReference type="AlphaFoldDB" id="A0A1Q8S6Y6"/>
<reference evidence="1 2" key="1">
    <citation type="submission" date="2016-11" db="EMBL/GenBank/DDBJ databases">
        <title>Draft Genome Assembly of Colletotrichum chlorophyti a pathogen of herbaceous plants.</title>
        <authorList>
            <person name="Gan P."/>
            <person name="Narusaka M."/>
            <person name="Tsushima A."/>
            <person name="Narusaka Y."/>
            <person name="Takano Y."/>
            <person name="Shirasu K."/>
        </authorList>
    </citation>
    <scope>NUCLEOTIDE SEQUENCE [LARGE SCALE GENOMIC DNA]</scope>
    <source>
        <strain evidence="1 2">NTL11</strain>
    </source>
</reference>
<comment type="caution">
    <text evidence="1">The sequence shown here is derived from an EMBL/GenBank/DDBJ whole genome shotgun (WGS) entry which is preliminary data.</text>
</comment>
<gene>
    <name evidence="1" type="ORF">CCHL11_02134</name>
</gene>
<protein>
    <submittedName>
        <fullName evidence="1">Uncharacterized protein</fullName>
    </submittedName>
</protein>
<sequence length="143" mass="15474">MVAYSASLRGASRAYSVDHVESVCRCHSCQLCRVDSVTQLYAREPTGVNRAVYSVGTEVLNANLDFGPSIIINQMVSVNSFMALSPDINFPAASFWSKSLRCRPGIVQPKKATTGLLNLIASGRATMNFTTTTIIGIEDFTTC</sequence>
<dbReference type="EMBL" id="MPGH01000011">
    <property type="protein sequence ID" value="OLN97182.1"/>
    <property type="molecule type" value="Genomic_DNA"/>
</dbReference>
<dbReference type="Proteomes" id="UP000186583">
    <property type="component" value="Unassembled WGS sequence"/>
</dbReference>
<proteinExistence type="predicted"/>
<name>A0A1Q8S6Y6_9PEZI</name>
<organism evidence="1 2">
    <name type="scientific">Colletotrichum chlorophyti</name>
    <dbReference type="NCBI Taxonomy" id="708187"/>
    <lineage>
        <taxon>Eukaryota</taxon>
        <taxon>Fungi</taxon>
        <taxon>Dikarya</taxon>
        <taxon>Ascomycota</taxon>
        <taxon>Pezizomycotina</taxon>
        <taxon>Sordariomycetes</taxon>
        <taxon>Hypocreomycetidae</taxon>
        <taxon>Glomerellales</taxon>
        <taxon>Glomerellaceae</taxon>
        <taxon>Colletotrichum</taxon>
    </lineage>
</organism>
<evidence type="ECO:0000313" key="1">
    <source>
        <dbReference type="EMBL" id="OLN97182.1"/>
    </source>
</evidence>
<accession>A0A1Q8S6Y6</accession>